<dbReference type="InterPro" id="IPR021139">
    <property type="entry name" value="NYN"/>
</dbReference>
<dbReference type="Proteomes" id="UP000241899">
    <property type="component" value="Unassembled WGS sequence"/>
</dbReference>
<dbReference type="OrthoDB" id="9816043at2"/>
<dbReference type="AlphaFoldDB" id="A0A2T4JD67"/>
<dbReference type="EMBL" id="PZKF01000042">
    <property type="protein sequence ID" value="PTE15783.1"/>
    <property type="molecule type" value="Genomic_DNA"/>
</dbReference>
<feature type="domain" description="NYN" evidence="2">
    <location>
        <begin position="149"/>
        <end position="198"/>
    </location>
</feature>
<evidence type="ECO:0000313" key="4">
    <source>
        <dbReference type="Proteomes" id="UP000241899"/>
    </source>
</evidence>
<name>A0A2T4JD67_9RHOB</name>
<evidence type="ECO:0000259" key="2">
    <source>
        <dbReference type="Pfam" id="PF01936"/>
    </source>
</evidence>
<keyword evidence="4" id="KW-1185">Reference proteome</keyword>
<dbReference type="GO" id="GO:0004540">
    <property type="term" value="F:RNA nuclease activity"/>
    <property type="evidence" value="ECO:0007669"/>
    <property type="project" value="InterPro"/>
</dbReference>
<dbReference type="Pfam" id="PF01936">
    <property type="entry name" value="NYN"/>
    <property type="match status" value="1"/>
</dbReference>
<organism evidence="3 4">
    <name type="scientific">Phaeovulum veldkampii DSM 11550</name>
    <dbReference type="NCBI Taxonomy" id="1185920"/>
    <lineage>
        <taxon>Bacteria</taxon>
        <taxon>Pseudomonadati</taxon>
        <taxon>Pseudomonadota</taxon>
        <taxon>Alphaproteobacteria</taxon>
        <taxon>Rhodobacterales</taxon>
        <taxon>Paracoccaceae</taxon>
        <taxon>Phaeovulum</taxon>
    </lineage>
</organism>
<dbReference type="Gene3D" id="3.40.50.1010">
    <property type="entry name" value="5'-nuclease"/>
    <property type="match status" value="1"/>
</dbReference>
<reference evidence="3 4" key="1">
    <citation type="submission" date="2018-03" db="EMBL/GenBank/DDBJ databases">
        <title>Rhodobacter veldkampii.</title>
        <authorList>
            <person name="Meyer T.E."/>
            <person name="Miller S."/>
            <person name="Lodha T."/>
            <person name="Gandham S."/>
            <person name="Chintalapati S."/>
            <person name="Chintalapati V.R."/>
        </authorList>
    </citation>
    <scope>NUCLEOTIDE SEQUENCE [LARGE SCALE GENOMIC DNA]</scope>
    <source>
        <strain evidence="3 4">DSM 11550</strain>
    </source>
</reference>
<dbReference type="CDD" id="cd18722">
    <property type="entry name" value="PIN_NicB-like"/>
    <property type="match status" value="1"/>
</dbReference>
<dbReference type="RefSeq" id="WP_107325902.1">
    <property type="nucleotide sequence ID" value="NZ_NHSP01000058.1"/>
</dbReference>
<evidence type="ECO:0000256" key="1">
    <source>
        <dbReference type="SAM" id="MobiDB-lite"/>
    </source>
</evidence>
<comment type="caution">
    <text evidence="3">The sequence shown here is derived from an EMBL/GenBank/DDBJ whole genome shotgun (WGS) entry which is preliminary data.</text>
</comment>
<sequence>MKAAILIDGGYFLKRLGSVRRDVDMLNAEAVDKAIGQLVDSHLKQLNNVEKAGNPYSLLYRCFFYDALPYMEKGHLPISGKAIDYAKSDQAKFRLALFDLLRRRANFAVRLGQVRKERSWILSEDAQKAILNGTRKPADLKDEDFYPGLRQKAVDMRIGVDIASISLKRQADTIVLVAGDSDFVPASKLARREGVRIVLDPMWRSVEASLFEHIDGLRSGFPQPKPKEKAAEAAPAPQPQDPAE</sequence>
<feature type="region of interest" description="Disordered" evidence="1">
    <location>
        <begin position="217"/>
        <end position="244"/>
    </location>
</feature>
<proteinExistence type="predicted"/>
<protein>
    <submittedName>
        <fullName evidence="3">NYN domain-containing protein</fullName>
    </submittedName>
</protein>
<accession>A0A2T4JD67</accession>
<gene>
    <name evidence="3" type="ORF">C5F46_13675</name>
</gene>
<evidence type="ECO:0000313" key="3">
    <source>
        <dbReference type="EMBL" id="PTE15783.1"/>
    </source>
</evidence>